<dbReference type="GO" id="GO:0005524">
    <property type="term" value="F:ATP binding"/>
    <property type="evidence" value="ECO:0007669"/>
    <property type="project" value="UniProtKB-KW"/>
</dbReference>
<dbReference type="PANTHER" id="PTHR35372:SF2">
    <property type="entry name" value="SF3 HELICASE DOMAIN-CONTAINING PROTEIN"/>
    <property type="match status" value="1"/>
</dbReference>
<dbReference type="NCBIfam" id="TIGR01613">
    <property type="entry name" value="primase_Cterm"/>
    <property type="match status" value="1"/>
</dbReference>
<proteinExistence type="predicted"/>
<dbReference type="OrthoDB" id="9763644at2"/>
<dbReference type="InterPro" id="IPR045455">
    <property type="entry name" value="NrS-1_pol-like_helicase"/>
</dbReference>
<comment type="caution">
    <text evidence="5">The sequence shown here is derived from an EMBL/GenBank/DDBJ whole genome shotgun (WGS) entry which is preliminary data.</text>
</comment>
<keyword evidence="3" id="KW-0067">ATP-binding</keyword>
<keyword evidence="2" id="KW-0378">Hydrolase</keyword>
<dbReference type="GO" id="GO:0016787">
    <property type="term" value="F:hydrolase activity"/>
    <property type="evidence" value="ECO:0007669"/>
    <property type="project" value="UniProtKB-KW"/>
</dbReference>
<protein>
    <submittedName>
        <fullName evidence="5">DNA primase</fullName>
    </submittedName>
</protein>
<dbReference type="EMBL" id="QJHL01000003">
    <property type="protein sequence ID" value="PXY44717.1"/>
    <property type="molecule type" value="Genomic_DNA"/>
</dbReference>
<dbReference type="InterPro" id="IPR014015">
    <property type="entry name" value="Helicase_SF3_DNA-vir"/>
</dbReference>
<evidence type="ECO:0000313" key="6">
    <source>
        <dbReference type="Proteomes" id="UP000247681"/>
    </source>
</evidence>
<evidence type="ECO:0000256" key="1">
    <source>
        <dbReference type="ARBA" id="ARBA00022741"/>
    </source>
</evidence>
<dbReference type="Proteomes" id="UP000247681">
    <property type="component" value="Unassembled WGS sequence"/>
</dbReference>
<name>A0A2V4C143_9FLAO</name>
<dbReference type="InterPro" id="IPR051620">
    <property type="entry name" value="ORF904-like_C"/>
</dbReference>
<evidence type="ECO:0000256" key="3">
    <source>
        <dbReference type="ARBA" id="ARBA00022840"/>
    </source>
</evidence>
<dbReference type="SUPFAM" id="SSF52540">
    <property type="entry name" value="P-loop containing nucleoside triphosphate hydrolases"/>
    <property type="match status" value="1"/>
</dbReference>
<evidence type="ECO:0000313" key="5">
    <source>
        <dbReference type="EMBL" id="PXY44717.1"/>
    </source>
</evidence>
<evidence type="ECO:0000259" key="4">
    <source>
        <dbReference type="PROSITE" id="PS51206"/>
    </source>
</evidence>
<organism evidence="5 6">
    <name type="scientific">Flavobacterium hydrophilum</name>
    <dbReference type="NCBI Taxonomy" id="2211445"/>
    <lineage>
        <taxon>Bacteria</taxon>
        <taxon>Pseudomonadati</taxon>
        <taxon>Bacteroidota</taxon>
        <taxon>Flavobacteriia</taxon>
        <taxon>Flavobacteriales</taxon>
        <taxon>Flavobacteriaceae</taxon>
        <taxon>Flavobacterium</taxon>
    </lineage>
</organism>
<keyword evidence="6" id="KW-1185">Reference proteome</keyword>
<dbReference type="InterPro" id="IPR006500">
    <property type="entry name" value="Helicase_put_C_phage/plasmid"/>
</dbReference>
<dbReference type="Pfam" id="PF08706">
    <property type="entry name" value="D5_N"/>
    <property type="match status" value="1"/>
</dbReference>
<reference evidence="5 6" key="1">
    <citation type="submission" date="2018-05" db="EMBL/GenBank/DDBJ databases">
        <title>Flavobacterium sp. strain IMCC34758, incomplete genome.</title>
        <authorList>
            <person name="Joung Y."/>
        </authorList>
    </citation>
    <scope>NUCLEOTIDE SEQUENCE [LARGE SCALE GENOMIC DNA]</scope>
    <source>
        <strain evidence="5 6">IMCC34758</strain>
    </source>
</reference>
<sequence>MEIDKLFIPENTDLNNITLNTNNSENIVTSKKTFNSNSNFRSILKTSIDEQKNLQILIKNALPIDFLFEANGPEINLLRKSLETTTDLRGREIIERKIEKLFPKPLQQYVIIIDNLLKTAELNELALGASNDKIFLFNGEFWELIPLKNFEGFLGEFSEKVGLNRLEADQFKVKELLLKQFMSSGYMPNFNDKGNIARIPFDNGTLVFDDGNVKLSNFDKNHFLTYKLSFSYDVNADAPQFKKFLDRVLPDKTAQNLMFEFFGSIFLKKKHEKILLLYGSGKNGKSVLHDILHALLGTSNMTSFSLASLIEPKSQSRMHLENKLLNFSSEIGSIKSSDVDMIKKLASMEPIEVKELYSNPYTITNYARLAFNCNVLPKAGENSDGFHRRFFVIHFGETITDEEMDIELASKIISKELPGIFNMVIDGMKSFYEHGFTYSKSVADQSENYRRDINSVLTFIDEMQYIPSARRSIALTTLYQEYKEYCIQNGFQCCNKNNFSSQLRDAKFQITRSTNGYYHVYFDRLLEGIDDSSIVLDPKTIIDI</sequence>
<gene>
    <name evidence="5" type="ORF">DMB68_14785</name>
</gene>
<dbReference type="RefSeq" id="WP_110347435.1">
    <property type="nucleotide sequence ID" value="NZ_QJHL01000003.1"/>
</dbReference>
<evidence type="ECO:0000256" key="2">
    <source>
        <dbReference type="ARBA" id="ARBA00022801"/>
    </source>
</evidence>
<keyword evidence="1" id="KW-0547">Nucleotide-binding</keyword>
<dbReference type="PROSITE" id="PS51206">
    <property type="entry name" value="SF3_HELICASE_1"/>
    <property type="match status" value="1"/>
</dbReference>
<dbReference type="PANTHER" id="PTHR35372">
    <property type="entry name" value="ATP BINDING PROTEIN-RELATED"/>
    <property type="match status" value="1"/>
</dbReference>
<dbReference type="Gene3D" id="3.40.50.300">
    <property type="entry name" value="P-loop containing nucleotide triphosphate hydrolases"/>
    <property type="match status" value="1"/>
</dbReference>
<accession>A0A2V4C143</accession>
<dbReference type="Pfam" id="PF19263">
    <property type="entry name" value="DUF5906"/>
    <property type="match status" value="1"/>
</dbReference>
<dbReference type="InterPro" id="IPR027417">
    <property type="entry name" value="P-loop_NTPase"/>
</dbReference>
<dbReference type="InterPro" id="IPR014818">
    <property type="entry name" value="Phage/plasmid_primase_P4_C"/>
</dbReference>
<dbReference type="AlphaFoldDB" id="A0A2V4C143"/>
<feature type="domain" description="SF3 helicase" evidence="4">
    <location>
        <begin position="253"/>
        <end position="408"/>
    </location>
</feature>